<feature type="compositionally biased region" description="Basic residues" evidence="3">
    <location>
        <begin position="166"/>
        <end position="184"/>
    </location>
</feature>
<dbReference type="PROSITE" id="PS50014">
    <property type="entry name" value="BROMODOMAIN_2"/>
    <property type="match status" value="1"/>
</dbReference>
<feature type="compositionally biased region" description="Basic and acidic residues" evidence="3">
    <location>
        <begin position="957"/>
        <end position="972"/>
    </location>
</feature>
<evidence type="ECO:0000256" key="1">
    <source>
        <dbReference type="ARBA" id="ARBA00023117"/>
    </source>
</evidence>
<dbReference type="FunCoup" id="T1HDG2">
    <property type="interactions" value="27"/>
</dbReference>
<feature type="region of interest" description="Disordered" evidence="3">
    <location>
        <begin position="484"/>
        <end position="625"/>
    </location>
</feature>
<dbReference type="EnsemblMetazoa" id="RPRC002079-RA">
    <property type="protein sequence ID" value="RPRC002079-PA"/>
    <property type="gene ID" value="RPRC002079"/>
</dbReference>
<proteinExistence type="predicted"/>
<accession>T1HDG2</accession>
<dbReference type="EMBL" id="ACPB03000287">
    <property type="status" value="NOT_ANNOTATED_CDS"/>
    <property type="molecule type" value="Genomic_DNA"/>
</dbReference>
<feature type="region of interest" description="Disordered" evidence="3">
    <location>
        <begin position="895"/>
        <end position="925"/>
    </location>
</feature>
<evidence type="ECO:0000256" key="3">
    <source>
        <dbReference type="SAM" id="MobiDB-lite"/>
    </source>
</evidence>
<dbReference type="Proteomes" id="UP000015103">
    <property type="component" value="Unassembled WGS sequence"/>
</dbReference>
<feature type="compositionally biased region" description="Polar residues" evidence="3">
    <location>
        <begin position="1604"/>
        <end position="1621"/>
    </location>
</feature>
<organism evidence="5 6">
    <name type="scientific">Rhodnius prolixus</name>
    <name type="common">Triatomid bug</name>
    <dbReference type="NCBI Taxonomy" id="13249"/>
    <lineage>
        <taxon>Eukaryota</taxon>
        <taxon>Metazoa</taxon>
        <taxon>Ecdysozoa</taxon>
        <taxon>Arthropoda</taxon>
        <taxon>Hexapoda</taxon>
        <taxon>Insecta</taxon>
        <taxon>Pterygota</taxon>
        <taxon>Neoptera</taxon>
        <taxon>Paraneoptera</taxon>
        <taxon>Hemiptera</taxon>
        <taxon>Heteroptera</taxon>
        <taxon>Panheteroptera</taxon>
        <taxon>Cimicomorpha</taxon>
        <taxon>Reduviidae</taxon>
        <taxon>Triatominae</taxon>
        <taxon>Rhodnius</taxon>
    </lineage>
</organism>
<evidence type="ECO:0000313" key="6">
    <source>
        <dbReference type="Proteomes" id="UP000015103"/>
    </source>
</evidence>
<feature type="region of interest" description="Disordered" evidence="3">
    <location>
        <begin position="166"/>
        <end position="196"/>
    </location>
</feature>
<reference evidence="5" key="1">
    <citation type="submission" date="2015-05" db="UniProtKB">
        <authorList>
            <consortium name="EnsemblMetazoa"/>
        </authorList>
    </citation>
    <scope>IDENTIFICATION</scope>
</reference>
<dbReference type="RefSeq" id="XP_073973881.1">
    <property type="nucleotide sequence ID" value="XM_074117780.1"/>
</dbReference>
<dbReference type="PRINTS" id="PR00503">
    <property type="entry name" value="BROMODOMAIN"/>
</dbReference>
<feature type="compositionally biased region" description="Basic and acidic residues" evidence="3">
    <location>
        <begin position="639"/>
        <end position="648"/>
    </location>
</feature>
<sequence length="1785" mass="202907">MDDIQSWWEVPSIAHFCSLFRVAFNLLDFDIEELEEALLTDGTELNGSSLLQDLIVRLLCGCLGHNGISTFNYQMFLRRLFRTKCKEQGRDNPFNTDIDFQFLPLRTKVEILHALCDFRLDADDVVDVLKNLDSDSLRVHPLGHDESKAAYWYFYGTRLYKEDYPKKRKRKKDHDKTKSKKKRNKNETSSEEETDELGSTGTWKVMCYTEEDWRNLADSLAGSTSKEERALFAVLSEDFLPEIPRLFEEKERLQKKRLMETQPRRQSQRIEKLKSMKNETAEQQALAISAKTKEEERYFERERVNREKFERRERRAARAMQRSRSNSSDTSSVDDGDITGPALVGRQTNNSLASATGEIIIKPTRQKFRNSQLFRRTREDLMTGMYKILDRVKAHDDAWPFLGPVDEAYAPKYYAVIAKPMDLQTMEDKLDNGEYGSLQQFKADFQLIVDNCRQYNGSGNEYTEMVRRLQELFEASAERYLEIEPSSEEEMPLENHSDDDTLGSSLTPLNGPRSRSISSISNSSFSERDNHTKYDSGFSNRTKHSTVKEHKSRLRKRQKRKRKNLKDDYSTADDNDGSIESLRSRNSRNLNRAPSLTDSSNDRSKSASKKPGRKEKRSRSVERNDYRIKEHIKIINRDRSYERNKTKDLPISSETSLERNKTRINYKEEETSESEILSDSSDDSTFNNKYKQKTPPKKPVKRAGVIKNSEALAALELATEQTLKDISRWLDDTPKFSEFSSNSNSPLHVPYTEEMVNIEGEYRRRLQLDRPVRPRDRLSNDLHRRRMFKEQLGIKKRKEVQRTIDRLQPGKSKGNLLSKENQDNSAVETKFSTSDNDDNTPKISLGKVLASDVLGFGIGDSCKKDSEDECTEDKLVIEEDSEIKEVKVNKEEESIKEKDSSLVVKEEKPVVEVPEPKKEKPTPNLSAWFKAFGAPKTQVTIKKKTEQEDLRGIETTKVIREEESNIEEEKKITCAIDSPARRQRKASTGSSVSERSSFSQEPNDGSSPRPSIDEPYLSPQQEPKPYHHSPINGTIKVGFYQDTCFPRGSSEKSSSPRDLPSCSPRDLPSVSPRTPYCSPRTPYCSPRNAPISPREYPNASPRTPYCSPRNRPLSPRDYPNTSPHEIPNSSPQHFTSPSPQELATNLMRREYLNENPSEIAIVNPKEDQSAKSDYQAYAAVPHGSSTPIYGGLAHYPSHLTSYIDNSKSISEHYRNVEKTPLPVYPVKKRAYNDLENVQTNKPSAEQVPSYKSASFTPTRGAMEQERTFTPTPGRMPGPSQPLRVTDSTLPLGLTHPLQHHLIDPYGEERHLSSSYYPSDGVFSKGQTPPTSHPIFSQPSVLTSTFNKDSNMTHNYERHPPENNPQNRMMSSYDSRNPNTPNYASTSQSEPYKSKTPINYINRNSPPRLNTSSPSTSLPINYSNVGNELMNKESMVATSKVSESQRIDDMPATSATFSKLESPSELKMAPSSLAFTNSRLSEMIPPKVNNSYNRALPEMSAGINYSTGQDLGKMSVPLTYSNQPELLSAKMNYNHPMAELMQSSARYNYQMSELMQGKSSVYNHPMQDFIQGKTTNYSNMMQPNLATYNRPISDIMQRKVSEVQSSEMIYPPSRTSLPSSVAKSEPASKPKKGRKKKSETITTTTTSSSPSGFQQYIAPTSEPLSLKTSGVPGSAFNFGPPLKDSYTYLDEIRSPYYVSRSENSPTKSGTPHTAAPYFLGHTSSRTPTYPHALYNAQYQEYLQCASRHPEELLRPMVIHQGLLPPAAGYPPGYLGMHNAINRPSWL</sequence>
<feature type="compositionally biased region" description="Polar residues" evidence="3">
    <location>
        <begin position="1363"/>
        <end position="1415"/>
    </location>
</feature>
<dbReference type="HOGENOM" id="CLU_236519_0_0_1"/>
<dbReference type="InParanoid" id="T1HDG2"/>
<feature type="region of interest" description="Disordered" evidence="3">
    <location>
        <begin position="310"/>
        <end position="346"/>
    </location>
</feature>
<feature type="compositionally biased region" description="Basic residues" evidence="3">
    <location>
        <begin position="606"/>
        <end position="617"/>
    </location>
</feature>
<evidence type="ECO:0000256" key="2">
    <source>
        <dbReference type="PROSITE-ProRule" id="PRU00035"/>
    </source>
</evidence>
<feature type="compositionally biased region" description="Basic and acidic residues" evidence="3">
    <location>
        <begin position="656"/>
        <end position="669"/>
    </location>
</feature>
<dbReference type="eggNOG" id="KOG1472">
    <property type="taxonomic scope" value="Eukaryota"/>
</dbReference>
<feature type="region of interest" description="Disordered" evidence="3">
    <location>
        <begin position="1604"/>
        <end position="1653"/>
    </location>
</feature>
<feature type="region of interest" description="Disordered" evidence="3">
    <location>
        <begin position="807"/>
        <end position="842"/>
    </location>
</feature>
<feature type="compositionally biased region" description="Low complexity" evidence="3">
    <location>
        <begin position="318"/>
        <end position="331"/>
    </location>
</feature>
<dbReference type="Pfam" id="PF00439">
    <property type="entry name" value="Bromodomain"/>
    <property type="match status" value="1"/>
</dbReference>
<name>T1HDG2_RHOPR</name>
<evidence type="ECO:0000313" key="5">
    <source>
        <dbReference type="EnsemblMetazoa" id="RPRC002079-PA"/>
    </source>
</evidence>
<feature type="compositionally biased region" description="Basic residues" evidence="3">
    <location>
        <begin position="541"/>
        <end position="564"/>
    </location>
</feature>
<dbReference type="InterPro" id="IPR001487">
    <property type="entry name" value="Bromodomain"/>
</dbReference>
<protein>
    <submittedName>
        <fullName evidence="5">Bromo domain-containing protein</fullName>
    </submittedName>
</protein>
<dbReference type="STRING" id="13249.T1HDG2"/>
<feature type="compositionally biased region" description="Basic residues" evidence="3">
    <location>
        <begin position="690"/>
        <end position="700"/>
    </location>
</feature>
<dbReference type="VEuPathDB" id="VectorBase:RPRC002079"/>
<dbReference type="PANTHER" id="PTHR47092:SF1">
    <property type="entry name" value="CHROMATIN REMODELING REGULATOR CECR2"/>
    <property type="match status" value="1"/>
</dbReference>
<feature type="compositionally biased region" description="Polar residues" evidence="3">
    <location>
        <begin position="823"/>
        <end position="834"/>
    </location>
</feature>
<dbReference type="InterPro" id="IPR036427">
    <property type="entry name" value="Bromodomain-like_sf"/>
</dbReference>
<dbReference type="PANTHER" id="PTHR47092">
    <property type="entry name" value="CAT EYE SYNDROME CRITICAL REGION PROTEIN 2"/>
    <property type="match status" value="1"/>
</dbReference>
<dbReference type="SUPFAM" id="SSF47370">
    <property type="entry name" value="Bromodomain"/>
    <property type="match status" value="1"/>
</dbReference>
<dbReference type="CDD" id="cd05509">
    <property type="entry name" value="Bromo_gcn5_like"/>
    <property type="match status" value="1"/>
</dbReference>
<feature type="domain" description="Bromo" evidence="4">
    <location>
        <begin position="393"/>
        <end position="463"/>
    </location>
</feature>
<feature type="compositionally biased region" description="Low complexity" evidence="3">
    <location>
        <begin position="987"/>
        <end position="999"/>
    </location>
</feature>
<feature type="region of interest" description="Disordered" evidence="3">
    <location>
        <begin position="957"/>
        <end position="1139"/>
    </location>
</feature>
<feature type="compositionally biased region" description="Low complexity" evidence="3">
    <location>
        <begin position="1639"/>
        <end position="1650"/>
    </location>
</feature>
<keyword evidence="1 2" id="KW-0103">Bromodomain</keyword>
<feature type="region of interest" description="Disordered" evidence="3">
    <location>
        <begin position="1322"/>
        <end position="1415"/>
    </location>
</feature>
<feature type="compositionally biased region" description="Polar residues" evidence="3">
    <location>
        <begin position="1324"/>
        <end position="1353"/>
    </location>
</feature>
<evidence type="ECO:0000259" key="4">
    <source>
        <dbReference type="PROSITE" id="PS50014"/>
    </source>
</evidence>
<feature type="region of interest" description="Disordered" evidence="3">
    <location>
        <begin position="639"/>
        <end position="700"/>
    </location>
</feature>
<dbReference type="InterPro" id="IPR029614">
    <property type="entry name" value="CECR2"/>
</dbReference>
<feature type="compositionally biased region" description="Low complexity" evidence="3">
    <location>
        <begin position="513"/>
        <end position="525"/>
    </location>
</feature>
<feature type="compositionally biased region" description="Polar residues" evidence="3">
    <location>
        <begin position="1119"/>
        <end position="1139"/>
    </location>
</feature>
<feature type="compositionally biased region" description="Polar residues" evidence="3">
    <location>
        <begin position="1000"/>
        <end position="1009"/>
    </location>
</feature>
<dbReference type="Gene3D" id="1.20.920.10">
    <property type="entry name" value="Bromodomain-like"/>
    <property type="match status" value="1"/>
</dbReference>
<dbReference type="GO" id="GO:0006338">
    <property type="term" value="P:chromatin remodeling"/>
    <property type="evidence" value="ECO:0007669"/>
    <property type="project" value="InterPro"/>
</dbReference>
<keyword evidence="6" id="KW-1185">Reference proteome</keyword>
<feature type="compositionally biased region" description="Basic and acidic residues" evidence="3">
    <location>
        <begin position="895"/>
        <end position="921"/>
    </location>
</feature>
<dbReference type="SMART" id="SM00297">
    <property type="entry name" value="BROMO"/>
    <property type="match status" value="1"/>
</dbReference>
<dbReference type="GeneID" id="141448916"/>
<dbReference type="GO" id="GO:0090537">
    <property type="term" value="C:CERF complex"/>
    <property type="evidence" value="ECO:0007669"/>
    <property type="project" value="InterPro"/>
</dbReference>
<feature type="region of interest" description="Disordered" evidence="3">
    <location>
        <begin position="1240"/>
        <end position="1279"/>
    </location>
</feature>